<organism evidence="1">
    <name type="scientific">uncultured Caudovirales phage</name>
    <dbReference type="NCBI Taxonomy" id="2100421"/>
    <lineage>
        <taxon>Viruses</taxon>
        <taxon>Duplodnaviria</taxon>
        <taxon>Heunggongvirae</taxon>
        <taxon>Uroviricota</taxon>
        <taxon>Caudoviricetes</taxon>
        <taxon>Peduoviridae</taxon>
        <taxon>Maltschvirus</taxon>
        <taxon>Maltschvirus maltsch</taxon>
    </lineage>
</organism>
<dbReference type="EMBL" id="LR797469">
    <property type="protein sequence ID" value="CAB4218591.1"/>
    <property type="molecule type" value="Genomic_DNA"/>
</dbReference>
<dbReference type="EMBL" id="LR797292">
    <property type="protein sequence ID" value="CAB4200692.1"/>
    <property type="molecule type" value="Genomic_DNA"/>
</dbReference>
<evidence type="ECO:0000313" key="1">
    <source>
        <dbReference type="EMBL" id="CAB4187404.1"/>
    </source>
</evidence>
<accession>A0A6J5R6M8</accession>
<proteinExistence type="predicted"/>
<name>A0A6J5R6M8_9CAUD</name>
<evidence type="ECO:0000313" key="2">
    <source>
        <dbReference type="EMBL" id="CAB4200692.1"/>
    </source>
</evidence>
<reference evidence="1" key="1">
    <citation type="submission" date="2020-05" db="EMBL/GenBank/DDBJ databases">
        <authorList>
            <person name="Chiriac C."/>
            <person name="Salcher M."/>
            <person name="Ghai R."/>
            <person name="Kavagutti S V."/>
        </authorList>
    </citation>
    <scope>NUCLEOTIDE SEQUENCE</scope>
</reference>
<gene>
    <name evidence="1" type="ORF">UFOVP1154_37</name>
    <name evidence="2" type="ORF">UFOVP1341_56</name>
    <name evidence="3" type="ORF">UFOVP1601_27</name>
</gene>
<sequence>MRAKGITARTRAAKSRKLKAVERDRMQEVREREDYTCRFPHQCGLTIEVSHQKHRGMGGDPTGECSDPKIMIGVCGVIHRTGRIALDKKNLRWVALTDSGANGPIAWHVKLGSVPGFVGDGDDWVLVASESDRGRLAPPLDVHRILLAAIAKANA</sequence>
<dbReference type="EMBL" id="LR797107">
    <property type="protein sequence ID" value="CAB4187404.1"/>
    <property type="molecule type" value="Genomic_DNA"/>
</dbReference>
<protein>
    <submittedName>
        <fullName evidence="1">Uncharacterized protein</fullName>
    </submittedName>
</protein>
<evidence type="ECO:0000313" key="3">
    <source>
        <dbReference type="EMBL" id="CAB4218591.1"/>
    </source>
</evidence>